<sequence length="118" mass="13416">MSSASVNVSFRFLNLDRMQAYTLKKEINGASFYPHEQTGVFVGIVPLQKAYFDELNDYFIRQQIQYEDCDIFVSAGGLNSAVTIEVPSVVNKMLKYIDCKLTYHISAPTHDTIEHNSK</sequence>
<name>A0A7X5LJS1_9ALTE</name>
<organism evidence="1 2">
    <name type="scientific">Alteromonas profundi</name>
    <dbReference type="NCBI Taxonomy" id="2696062"/>
    <lineage>
        <taxon>Bacteria</taxon>
        <taxon>Pseudomonadati</taxon>
        <taxon>Pseudomonadota</taxon>
        <taxon>Gammaproteobacteria</taxon>
        <taxon>Alteromonadales</taxon>
        <taxon>Alteromonadaceae</taxon>
        <taxon>Alteromonas/Salinimonas group</taxon>
        <taxon>Alteromonas</taxon>
    </lineage>
</organism>
<protein>
    <submittedName>
        <fullName evidence="1">Uncharacterized protein</fullName>
    </submittedName>
</protein>
<dbReference type="EMBL" id="JAAAWN010000005">
    <property type="protein sequence ID" value="NDV90657.1"/>
    <property type="molecule type" value="Genomic_DNA"/>
</dbReference>
<comment type="caution">
    <text evidence="1">The sequence shown here is derived from an EMBL/GenBank/DDBJ whole genome shotgun (WGS) entry which is preliminary data.</text>
</comment>
<keyword evidence="2" id="KW-1185">Reference proteome</keyword>
<dbReference type="RefSeq" id="WP_163084242.1">
    <property type="nucleotide sequence ID" value="NZ_JAAAWN010000005.1"/>
</dbReference>
<accession>A0A7X5LJS1</accession>
<reference evidence="1 2" key="1">
    <citation type="submission" date="2020-01" db="EMBL/GenBank/DDBJ databases">
        <authorList>
            <person name="Chen J."/>
            <person name="Zhu S."/>
            <person name="Yang J."/>
        </authorList>
    </citation>
    <scope>NUCLEOTIDE SEQUENCE [LARGE SCALE GENOMIC DNA]</scope>
    <source>
        <strain evidence="1 2">345S023</strain>
    </source>
</reference>
<proteinExistence type="predicted"/>
<dbReference type="AlphaFoldDB" id="A0A7X5LJS1"/>
<dbReference type="Proteomes" id="UP000470213">
    <property type="component" value="Unassembled WGS sequence"/>
</dbReference>
<evidence type="ECO:0000313" key="2">
    <source>
        <dbReference type="Proteomes" id="UP000470213"/>
    </source>
</evidence>
<evidence type="ECO:0000313" key="1">
    <source>
        <dbReference type="EMBL" id="NDV90657.1"/>
    </source>
</evidence>
<gene>
    <name evidence="1" type="ORF">GTH32_05525</name>
</gene>